<keyword evidence="6" id="KW-1185">Reference proteome</keyword>
<evidence type="ECO:0000313" key="2">
    <source>
        <dbReference type="EMBL" id="KKB99467.1"/>
    </source>
</evidence>
<reference evidence="4 7" key="4">
    <citation type="submission" date="2018-09" db="EMBL/GenBank/DDBJ databases">
        <title>Metagenome Assembled Genomes from an Advanced Water Purification Facility.</title>
        <authorList>
            <person name="Stamps B.W."/>
            <person name="Spear J.R."/>
        </authorList>
    </citation>
    <scope>NUCLEOTIDE SEQUENCE [LARGE SCALE GENOMIC DNA]</scope>
    <source>
        <strain evidence="4">Bin_29_2</strain>
    </source>
</reference>
<dbReference type="OrthoDB" id="3234360at2"/>
<keyword evidence="3" id="KW-0255">Endonuclease</keyword>
<feature type="domain" description="HNH" evidence="1">
    <location>
        <begin position="69"/>
        <end position="109"/>
    </location>
</feature>
<dbReference type="GO" id="GO:0008270">
    <property type="term" value="F:zinc ion binding"/>
    <property type="evidence" value="ECO:0007669"/>
    <property type="project" value="InterPro"/>
</dbReference>
<accession>A0A0F5MZK5</accession>
<name>A0A0F5MZK5_9MYCO</name>
<organism evidence="2 5">
    <name type="scientific">Mycolicibacter arupensis</name>
    <dbReference type="NCBI Taxonomy" id="342002"/>
    <lineage>
        <taxon>Bacteria</taxon>
        <taxon>Bacillati</taxon>
        <taxon>Actinomycetota</taxon>
        <taxon>Actinomycetes</taxon>
        <taxon>Mycobacteriales</taxon>
        <taxon>Mycobacteriaceae</taxon>
        <taxon>Mycolicibacter</taxon>
    </lineage>
</organism>
<evidence type="ECO:0000259" key="1">
    <source>
        <dbReference type="Pfam" id="PF01844"/>
    </source>
</evidence>
<dbReference type="EMBL" id="LASW01000033">
    <property type="protein sequence ID" value="KKB99467.1"/>
    <property type="molecule type" value="Genomic_DNA"/>
</dbReference>
<protein>
    <submittedName>
        <fullName evidence="3">HNH endonuclease</fullName>
    </submittedName>
</protein>
<evidence type="ECO:0000313" key="5">
    <source>
        <dbReference type="Proteomes" id="UP000034416"/>
    </source>
</evidence>
<dbReference type="Proteomes" id="UP000034416">
    <property type="component" value="Unassembled WGS sequence"/>
</dbReference>
<dbReference type="STRING" id="342002.BST15_20205"/>
<evidence type="ECO:0000313" key="4">
    <source>
        <dbReference type="EMBL" id="TXI54452.1"/>
    </source>
</evidence>
<gene>
    <name evidence="3" type="ORF">BST15_20205</name>
    <name evidence="4" type="ORF">E6Q54_14725</name>
    <name evidence="2" type="ORF">WR43_09620</name>
</gene>
<keyword evidence="3" id="KW-0378">Hydrolase</keyword>
<dbReference type="InterPro" id="IPR002711">
    <property type="entry name" value="HNH"/>
</dbReference>
<comment type="caution">
    <text evidence="2">The sequence shown here is derived from an EMBL/GenBank/DDBJ whole genome shotgun (WGS) entry which is preliminary data.</text>
</comment>
<dbReference type="Pfam" id="PF01844">
    <property type="entry name" value="HNH"/>
    <property type="match status" value="1"/>
</dbReference>
<dbReference type="Proteomes" id="UP000321797">
    <property type="component" value="Unassembled WGS sequence"/>
</dbReference>
<dbReference type="RefSeq" id="WP_046189357.1">
    <property type="nucleotide sequence ID" value="NZ_JACKUJ010000046.1"/>
</dbReference>
<dbReference type="GO" id="GO:0004519">
    <property type="term" value="F:endonuclease activity"/>
    <property type="evidence" value="ECO:0007669"/>
    <property type="project" value="UniProtKB-KW"/>
</dbReference>
<dbReference type="GO" id="GO:0003676">
    <property type="term" value="F:nucleic acid binding"/>
    <property type="evidence" value="ECO:0007669"/>
    <property type="project" value="InterPro"/>
</dbReference>
<sequence length="119" mass="13383">MPRAPRQCPAADCDELITGSDRYCPDHTRAWAGPRTASAHASNNRAWKQLRPKILARDGYECQIRYRGICTGRATTVDKIIPAARRPDLALDENNLRAACRPCNEHKGRTTDRTPTARR</sequence>
<dbReference type="Proteomes" id="UP000192327">
    <property type="component" value="Unassembled WGS sequence"/>
</dbReference>
<evidence type="ECO:0000313" key="6">
    <source>
        <dbReference type="Proteomes" id="UP000192327"/>
    </source>
</evidence>
<dbReference type="Gene3D" id="1.10.30.50">
    <property type="match status" value="1"/>
</dbReference>
<dbReference type="EMBL" id="SSGD01000085">
    <property type="protein sequence ID" value="TXI54452.1"/>
    <property type="molecule type" value="Genomic_DNA"/>
</dbReference>
<proteinExistence type="predicted"/>
<reference evidence="2" key="2">
    <citation type="submission" date="2015-04" db="EMBL/GenBank/DDBJ databases">
        <title>Genome sequence of Mycobacterium arupense strain GUC1.</title>
        <authorList>
            <person name="Greninger A.L."/>
            <person name="Cunningham G."/>
            <person name="Chiu C.Y."/>
            <person name="Miller S."/>
        </authorList>
    </citation>
    <scope>NUCLEOTIDE SEQUENCE</scope>
    <source>
        <strain evidence="2">GUC1</strain>
    </source>
</reference>
<reference evidence="5" key="1">
    <citation type="submission" date="2015-04" db="EMBL/GenBank/DDBJ databases">
        <title>Genome sequence of Mycobacterium arupense GUC1.</title>
        <authorList>
            <person name="Greninger A.L."/>
            <person name="Cunningham G."/>
            <person name="Chiu C.Y."/>
            <person name="Miller S."/>
        </authorList>
    </citation>
    <scope>NUCLEOTIDE SEQUENCE [LARGE SCALE GENOMIC DNA]</scope>
    <source>
        <strain evidence="5">GUC1</strain>
    </source>
</reference>
<dbReference type="AlphaFoldDB" id="A0A0F5MZK5"/>
<evidence type="ECO:0000313" key="7">
    <source>
        <dbReference type="Proteomes" id="UP000321797"/>
    </source>
</evidence>
<reference evidence="3 6" key="3">
    <citation type="submission" date="2016-12" db="EMBL/GenBank/DDBJ databases">
        <title>The new phylogeny of genus Mycobacterium.</title>
        <authorList>
            <person name="Tortoli E."/>
            <person name="Trovato A."/>
            <person name="Cirillo D.M."/>
        </authorList>
    </citation>
    <scope>NUCLEOTIDE SEQUENCE [LARGE SCALE GENOMIC DNA]</scope>
    <source>
        <strain evidence="3 6">DSM 44942</strain>
    </source>
</reference>
<dbReference type="PATRIC" id="fig|342002.3.peg.37"/>
<dbReference type="EMBL" id="MVHH01000085">
    <property type="protein sequence ID" value="OQZ91189.1"/>
    <property type="molecule type" value="Genomic_DNA"/>
</dbReference>
<keyword evidence="3" id="KW-0540">Nuclease</keyword>
<evidence type="ECO:0000313" key="3">
    <source>
        <dbReference type="EMBL" id="OQZ91189.1"/>
    </source>
</evidence>